<reference evidence="2 3" key="1">
    <citation type="submission" date="2014-04" db="EMBL/GenBank/DDBJ databases">
        <title>Evolutionary Origins and Diversification of the Mycorrhizal Mutualists.</title>
        <authorList>
            <consortium name="DOE Joint Genome Institute"/>
            <consortium name="Mycorrhizal Genomics Consortium"/>
            <person name="Kohler A."/>
            <person name="Kuo A."/>
            <person name="Nagy L.G."/>
            <person name="Floudas D."/>
            <person name="Copeland A."/>
            <person name="Barry K.W."/>
            <person name="Cichocki N."/>
            <person name="Veneault-Fourrey C."/>
            <person name="LaButti K."/>
            <person name="Lindquist E.A."/>
            <person name="Lipzen A."/>
            <person name="Lundell T."/>
            <person name="Morin E."/>
            <person name="Murat C."/>
            <person name="Riley R."/>
            <person name="Ohm R."/>
            <person name="Sun H."/>
            <person name="Tunlid A."/>
            <person name="Henrissat B."/>
            <person name="Grigoriev I.V."/>
            <person name="Hibbett D.S."/>
            <person name="Martin F."/>
        </authorList>
    </citation>
    <scope>NUCLEOTIDE SEQUENCE [LARGE SCALE GENOMIC DNA]</scope>
    <source>
        <strain evidence="2 3">MD-312</strain>
    </source>
</reference>
<feature type="compositionally biased region" description="Low complexity" evidence="1">
    <location>
        <begin position="180"/>
        <end position="196"/>
    </location>
</feature>
<feature type="region of interest" description="Disordered" evidence="1">
    <location>
        <begin position="1"/>
        <end position="26"/>
    </location>
</feature>
<keyword evidence="3" id="KW-1185">Reference proteome</keyword>
<name>A0A0C9WBQ8_9AGAM</name>
<feature type="compositionally biased region" description="Polar residues" evidence="1">
    <location>
        <begin position="96"/>
        <end position="110"/>
    </location>
</feature>
<protein>
    <recommendedName>
        <fullName evidence="4">BZIP domain-containing protein</fullName>
    </recommendedName>
</protein>
<gene>
    <name evidence="2" type="ORF">HYDPIDRAFT_31291</name>
</gene>
<dbReference type="OrthoDB" id="3365874at2759"/>
<feature type="region of interest" description="Disordered" evidence="1">
    <location>
        <begin position="96"/>
        <end position="142"/>
    </location>
</feature>
<dbReference type="AlphaFoldDB" id="A0A0C9WBQ8"/>
<dbReference type="SUPFAM" id="SSF57959">
    <property type="entry name" value="Leucine zipper domain"/>
    <property type="match status" value="1"/>
</dbReference>
<feature type="region of interest" description="Disordered" evidence="1">
    <location>
        <begin position="157"/>
        <end position="284"/>
    </location>
</feature>
<organism evidence="2 3">
    <name type="scientific">Hydnomerulius pinastri MD-312</name>
    <dbReference type="NCBI Taxonomy" id="994086"/>
    <lineage>
        <taxon>Eukaryota</taxon>
        <taxon>Fungi</taxon>
        <taxon>Dikarya</taxon>
        <taxon>Basidiomycota</taxon>
        <taxon>Agaricomycotina</taxon>
        <taxon>Agaricomycetes</taxon>
        <taxon>Agaricomycetidae</taxon>
        <taxon>Boletales</taxon>
        <taxon>Boletales incertae sedis</taxon>
        <taxon>Leucogyrophana</taxon>
    </lineage>
</organism>
<dbReference type="EMBL" id="KN839862">
    <property type="protein sequence ID" value="KIJ61416.1"/>
    <property type="molecule type" value="Genomic_DNA"/>
</dbReference>
<dbReference type="Proteomes" id="UP000053820">
    <property type="component" value="Unassembled WGS sequence"/>
</dbReference>
<feature type="compositionally biased region" description="Low complexity" evidence="1">
    <location>
        <begin position="157"/>
        <end position="170"/>
    </location>
</feature>
<dbReference type="Gene3D" id="1.20.5.170">
    <property type="match status" value="1"/>
</dbReference>
<feature type="compositionally biased region" description="Acidic residues" evidence="1">
    <location>
        <begin position="253"/>
        <end position="264"/>
    </location>
</feature>
<evidence type="ECO:0000256" key="1">
    <source>
        <dbReference type="SAM" id="MobiDB-lite"/>
    </source>
</evidence>
<sequence length="284" mass="31170">MSTRGRKPNSNAPPSRALTQQREYRARKAQHLQELEERCRALEEENVQLRRELDQLASLTPIAGPCPELMQASSEVMRNLMDAAASMTHWQQLTIVPSRSRSQDTRTASSGPELLPVPTQSDINYHPTGATPGPSSSFTTPSHQTLRYMLPTTASNYASSSSSSGYTQNSRARPEFSNILSPLPTSPPSLSMSTSPFASLSHAAESFERGRTERRGSTPCKMAVDPPLIPPSTSNLRGHYGGHVDSPYHEGRDIEEDSEEEIDELQSQTPSPKTQTCALRSHLG</sequence>
<feature type="compositionally biased region" description="Low complexity" evidence="1">
    <location>
        <begin position="127"/>
        <end position="142"/>
    </location>
</feature>
<dbReference type="HOGENOM" id="CLU_980249_0_0_1"/>
<proteinExistence type="predicted"/>
<accession>A0A0C9WBQ8</accession>
<dbReference type="CDD" id="cd14686">
    <property type="entry name" value="bZIP"/>
    <property type="match status" value="1"/>
</dbReference>
<feature type="compositionally biased region" description="Polar residues" evidence="1">
    <location>
        <begin position="265"/>
        <end position="278"/>
    </location>
</feature>
<evidence type="ECO:0008006" key="4">
    <source>
        <dbReference type="Google" id="ProtNLM"/>
    </source>
</evidence>
<dbReference type="GO" id="GO:0003700">
    <property type="term" value="F:DNA-binding transcription factor activity"/>
    <property type="evidence" value="ECO:0007669"/>
    <property type="project" value="InterPro"/>
</dbReference>
<feature type="compositionally biased region" description="Polar residues" evidence="1">
    <location>
        <begin position="8"/>
        <end position="21"/>
    </location>
</feature>
<dbReference type="InterPro" id="IPR046347">
    <property type="entry name" value="bZIP_sf"/>
</dbReference>
<evidence type="ECO:0000313" key="2">
    <source>
        <dbReference type="EMBL" id="KIJ61416.1"/>
    </source>
</evidence>
<evidence type="ECO:0000313" key="3">
    <source>
        <dbReference type="Proteomes" id="UP000053820"/>
    </source>
</evidence>
<feature type="compositionally biased region" description="Basic and acidic residues" evidence="1">
    <location>
        <begin position="205"/>
        <end position="216"/>
    </location>
</feature>